<evidence type="ECO:0000259" key="3">
    <source>
        <dbReference type="Pfam" id="PF04052"/>
    </source>
</evidence>
<comment type="caution">
    <text evidence="4">The sequence shown here is derived from an EMBL/GenBank/DDBJ whole genome shotgun (WGS) entry which is preliminary data.</text>
</comment>
<evidence type="ECO:0000313" key="4">
    <source>
        <dbReference type="EMBL" id="PSC03175.1"/>
    </source>
</evidence>
<dbReference type="GO" id="GO:0042597">
    <property type="term" value="C:periplasmic space"/>
    <property type="evidence" value="ECO:0007669"/>
    <property type="project" value="InterPro"/>
</dbReference>
<evidence type="ECO:0000256" key="1">
    <source>
        <dbReference type="SAM" id="MobiDB-lite"/>
    </source>
</evidence>
<dbReference type="SUPFAM" id="SSF52964">
    <property type="entry name" value="TolB, N-terminal domain"/>
    <property type="match status" value="1"/>
</dbReference>
<gene>
    <name evidence="4" type="ORF">SLNSH_20280</name>
</gene>
<keyword evidence="2" id="KW-0472">Membrane</keyword>
<feature type="domain" description="TolB N-terminal" evidence="3">
    <location>
        <begin position="186"/>
        <end position="280"/>
    </location>
</feature>
<dbReference type="AlphaFoldDB" id="A0A2T1HNE6"/>
<proteinExistence type="predicted"/>
<keyword evidence="5" id="KW-1185">Reference proteome</keyword>
<dbReference type="Gene3D" id="3.40.50.10070">
    <property type="entry name" value="TolB, N-terminal domain"/>
    <property type="match status" value="1"/>
</dbReference>
<keyword evidence="2" id="KW-0812">Transmembrane</keyword>
<protein>
    <recommendedName>
        <fullName evidence="3">TolB N-terminal domain-containing protein</fullName>
    </recommendedName>
</protein>
<feature type="transmembrane region" description="Helical" evidence="2">
    <location>
        <begin position="157"/>
        <end position="178"/>
    </location>
</feature>
<sequence length="321" mass="34382">MEQCVEAICASSDFRRSERLKRFLRYIVAEKLAGQDARLKAYSIALAVFDRPTSFDAQIDPVVRIEAGRLRRALERYYHAAGRDDPLVITVPRGAYVPRFELRRDGRGSPDDDSQDAAEGVDSLGDPLRDGGDAIEVARDAIASKVPRVPRTADGPWRWALAALGLSLIIGAMAAWALGAAPTASTRTPPLVAVTPFVGALGDEKAARIAQGLSEELIDRLAASGEFRILGREAARQAPDGDLVAAWARYKVRYAIEGSVLAAPGGGLLTARLVDARSGQVLWSERHPIPSQEGVAAIQADLASRLSEAIGRALAAGPRKM</sequence>
<organism evidence="4 5">
    <name type="scientific">Alsobacter soli</name>
    <dbReference type="NCBI Taxonomy" id="2109933"/>
    <lineage>
        <taxon>Bacteria</taxon>
        <taxon>Pseudomonadati</taxon>
        <taxon>Pseudomonadota</taxon>
        <taxon>Alphaproteobacteria</taxon>
        <taxon>Hyphomicrobiales</taxon>
        <taxon>Alsobacteraceae</taxon>
        <taxon>Alsobacter</taxon>
    </lineage>
</organism>
<dbReference type="Proteomes" id="UP000239772">
    <property type="component" value="Unassembled WGS sequence"/>
</dbReference>
<reference evidence="5" key="1">
    <citation type="submission" date="2018-03" db="EMBL/GenBank/DDBJ databases">
        <authorList>
            <person name="Sun L."/>
            <person name="Liu H."/>
            <person name="Chen W."/>
            <person name="Huang K."/>
            <person name="Liu W."/>
            <person name="Gao X."/>
        </authorList>
    </citation>
    <scope>NUCLEOTIDE SEQUENCE [LARGE SCALE GENOMIC DNA]</scope>
    <source>
        <strain evidence="5">SH9</strain>
    </source>
</reference>
<evidence type="ECO:0000256" key="2">
    <source>
        <dbReference type="SAM" id="Phobius"/>
    </source>
</evidence>
<evidence type="ECO:0000313" key="5">
    <source>
        <dbReference type="Proteomes" id="UP000239772"/>
    </source>
</evidence>
<keyword evidence="2" id="KW-1133">Transmembrane helix</keyword>
<accession>A0A2T1HNE6</accession>
<dbReference type="EMBL" id="PVZS01000030">
    <property type="protein sequence ID" value="PSC03175.1"/>
    <property type="molecule type" value="Genomic_DNA"/>
</dbReference>
<name>A0A2T1HNE6_9HYPH</name>
<dbReference type="Pfam" id="PF04052">
    <property type="entry name" value="TolB_N"/>
    <property type="match status" value="1"/>
</dbReference>
<dbReference type="GO" id="GO:0015031">
    <property type="term" value="P:protein transport"/>
    <property type="evidence" value="ECO:0007669"/>
    <property type="project" value="InterPro"/>
</dbReference>
<feature type="region of interest" description="Disordered" evidence="1">
    <location>
        <begin position="102"/>
        <end position="129"/>
    </location>
</feature>
<dbReference type="InterPro" id="IPR007195">
    <property type="entry name" value="TolB_N"/>
</dbReference>